<dbReference type="Gene3D" id="3.40.50.410">
    <property type="entry name" value="von Willebrand factor, type A domain"/>
    <property type="match status" value="1"/>
</dbReference>
<dbReference type="PANTHER" id="PTHR41248">
    <property type="entry name" value="NORD PROTEIN"/>
    <property type="match status" value="1"/>
</dbReference>
<dbReference type="RefSeq" id="WP_023931112.1">
    <property type="nucleotide sequence ID" value="NZ_DF196808.1"/>
</dbReference>
<proteinExistence type="predicted"/>
<dbReference type="Pfam" id="PF00092">
    <property type="entry name" value="VWA"/>
    <property type="match status" value="1"/>
</dbReference>
<feature type="compositionally biased region" description="Acidic residues" evidence="1">
    <location>
        <begin position="264"/>
        <end position="276"/>
    </location>
</feature>
<evidence type="ECO:0000313" key="3">
    <source>
        <dbReference type="EMBL" id="GAD28568.1"/>
    </source>
</evidence>
<dbReference type="PANTHER" id="PTHR41248:SF1">
    <property type="entry name" value="NORD PROTEIN"/>
    <property type="match status" value="1"/>
</dbReference>
<dbReference type="HOGENOM" id="CLU_024864_0_0_6"/>
<accession>V5F197</accession>
<gene>
    <name evidence="3" type="ORF">PLEI_0209</name>
</gene>
<feature type="region of interest" description="Disordered" evidence="1">
    <location>
        <begin position="212"/>
        <end position="293"/>
    </location>
</feature>
<protein>
    <submittedName>
        <fullName evidence="3">von Willebrand factor type A domain protein</fullName>
    </submittedName>
</protein>
<dbReference type="SMART" id="SM00327">
    <property type="entry name" value="VWA"/>
    <property type="match status" value="1"/>
</dbReference>
<organism evidence="3 4">
    <name type="scientific">Photobacterium leiognathi lrivu.4.1</name>
    <dbReference type="NCBI Taxonomy" id="1248232"/>
    <lineage>
        <taxon>Bacteria</taxon>
        <taxon>Pseudomonadati</taxon>
        <taxon>Pseudomonadota</taxon>
        <taxon>Gammaproteobacteria</taxon>
        <taxon>Vibrionales</taxon>
        <taxon>Vibrionaceae</taxon>
        <taxon>Photobacterium</taxon>
    </lineage>
</organism>
<feature type="domain" description="VWFA" evidence="2">
    <location>
        <begin position="416"/>
        <end position="594"/>
    </location>
</feature>
<dbReference type="Proteomes" id="UP000030675">
    <property type="component" value="Unassembled WGS sequence"/>
</dbReference>
<evidence type="ECO:0000256" key="1">
    <source>
        <dbReference type="SAM" id="MobiDB-lite"/>
    </source>
</evidence>
<dbReference type="EMBL" id="DF196808">
    <property type="protein sequence ID" value="GAD28568.1"/>
    <property type="molecule type" value="Genomic_DNA"/>
</dbReference>
<dbReference type="InterPro" id="IPR036465">
    <property type="entry name" value="vWFA_dom_sf"/>
</dbReference>
<dbReference type="InterPro" id="IPR002035">
    <property type="entry name" value="VWF_A"/>
</dbReference>
<evidence type="ECO:0000259" key="2">
    <source>
        <dbReference type="PROSITE" id="PS50234"/>
    </source>
</evidence>
<dbReference type="InterPro" id="IPR051928">
    <property type="entry name" value="NorD/CobT"/>
</dbReference>
<dbReference type="AlphaFoldDB" id="V5F197"/>
<dbReference type="SUPFAM" id="SSF53300">
    <property type="entry name" value="vWA-like"/>
    <property type="match status" value="1"/>
</dbReference>
<sequence length="594" mass="65346">MISNKLLADSLPLIGAGLGDKLGVKILVGGNQACTDGRTYIQIPEFDITSKAQKDAVLGYMAHEAAHIKFNSFKGINTNNFNGKPVLHSLWNIIEDLRIENAMIDSMIGTRKWMDQIWINRKADGTRPPVTNEDNPITVLCDYMLFTCRVTYRDQQYLAEYLEVAEEAFIKVLGWKLQMKLDALIHPKLGEIKTSKQAFNLANAIFDLIENHEPDEDEPDSSDEADNSDNADSSDDTSSDDSDTNSSTETDDDGSCSNQTSTSDDGDVNPDGESDTDSQPSSDTSESADPTKHKAAIEQLKSLTSDGDAFDDMSSFVDSLAIMPQTEQTSLNVPTATTVSKHLIDDDSANELLSRVKGSSNQLTNKMQAVVEEEMRTKRRTAKSGKRLNSRVLHRVKSGDQRLFIRITEKAEIDTIVEISLDNSGSMDGDLINVAKEAQLSLALALEKLNNVSITASAFPLDHSSKGVYELKRESDSVKSLARNLSTLTASGYNTPSGTAMMHSLKTVLSSKRDRKVIMMITDGSPDGHEALPLENLVRKAERSGIIVIGIAVGSIANYKECFYEFFNHAIFIQDIADLKKEMFSVTRKILTES</sequence>
<dbReference type="eggNOG" id="COG4548">
    <property type="taxonomic scope" value="Bacteria"/>
</dbReference>
<evidence type="ECO:0000313" key="4">
    <source>
        <dbReference type="Proteomes" id="UP000030675"/>
    </source>
</evidence>
<name>V5F197_PHOLE</name>
<feature type="compositionally biased region" description="Low complexity" evidence="1">
    <location>
        <begin position="277"/>
        <end position="288"/>
    </location>
</feature>
<reference evidence="4" key="1">
    <citation type="submission" date="2012-12" db="EMBL/GenBank/DDBJ databases">
        <title>Genome Sequence of Photobacterium leiognathi lrivu.4.1.</title>
        <authorList>
            <person name="Urbanczyk H."/>
            <person name="Ogura Y."/>
            <person name="Hayashi T."/>
            <person name="Dunlap P.V."/>
        </authorList>
    </citation>
    <scope>NUCLEOTIDE SEQUENCE [LARGE SCALE GENOMIC DNA]</scope>
    <source>
        <strain evidence="4">lrivu.4.1</strain>
    </source>
</reference>
<feature type="compositionally biased region" description="Acidic residues" evidence="1">
    <location>
        <begin position="213"/>
        <end position="254"/>
    </location>
</feature>
<dbReference type="PROSITE" id="PS50234">
    <property type="entry name" value="VWFA"/>
    <property type="match status" value="1"/>
</dbReference>